<dbReference type="PRINTS" id="PR00446">
    <property type="entry name" value="HYDRGNUPTAKE"/>
</dbReference>
<dbReference type="RefSeq" id="WP_139366758.1">
    <property type="nucleotide sequence ID" value="NZ_FUWR01000013.1"/>
</dbReference>
<dbReference type="InterPro" id="IPR023430">
    <property type="entry name" value="Pept_HybD-like_dom_sf"/>
</dbReference>
<evidence type="ECO:0000313" key="5">
    <source>
        <dbReference type="EMBL" id="SKA02303.1"/>
    </source>
</evidence>
<dbReference type="EMBL" id="FUWR01000013">
    <property type="protein sequence ID" value="SKA02303.1"/>
    <property type="molecule type" value="Genomic_DNA"/>
</dbReference>
<dbReference type="InterPro" id="IPR000671">
    <property type="entry name" value="Peptidase_A31"/>
</dbReference>
<keyword evidence="3" id="KW-0064">Aspartyl protease</keyword>
<dbReference type="SUPFAM" id="SSF53163">
    <property type="entry name" value="HybD-like"/>
    <property type="match status" value="1"/>
</dbReference>
<dbReference type="GO" id="GO:0016485">
    <property type="term" value="P:protein processing"/>
    <property type="evidence" value="ECO:0007669"/>
    <property type="project" value="TreeGrafter"/>
</dbReference>
<proteinExistence type="inferred from homology"/>
<dbReference type="CDD" id="cd00518">
    <property type="entry name" value="H2MP"/>
    <property type="match status" value="1"/>
</dbReference>
<evidence type="ECO:0000256" key="1">
    <source>
        <dbReference type="ARBA" id="ARBA00006814"/>
    </source>
</evidence>
<dbReference type="Pfam" id="PF01750">
    <property type="entry name" value="HycI"/>
    <property type="match status" value="1"/>
</dbReference>
<organism evidence="5 6">
    <name type="scientific">Trichlorobacter thiogenes</name>
    <dbReference type="NCBI Taxonomy" id="115783"/>
    <lineage>
        <taxon>Bacteria</taxon>
        <taxon>Pseudomonadati</taxon>
        <taxon>Thermodesulfobacteriota</taxon>
        <taxon>Desulfuromonadia</taxon>
        <taxon>Geobacterales</taxon>
        <taxon>Geobacteraceae</taxon>
        <taxon>Trichlorobacter</taxon>
    </lineage>
</organism>
<dbReference type="GO" id="GO:0004190">
    <property type="term" value="F:aspartic-type endopeptidase activity"/>
    <property type="evidence" value="ECO:0007669"/>
    <property type="project" value="UniProtKB-KW"/>
</dbReference>
<protein>
    <submittedName>
        <fullName evidence="5">Hydrogenase maturation protease</fullName>
    </submittedName>
</protein>
<keyword evidence="6" id="KW-1185">Reference proteome</keyword>
<dbReference type="PANTHER" id="PTHR30302">
    <property type="entry name" value="HYDROGENASE 1 MATURATION PROTEASE"/>
    <property type="match status" value="1"/>
</dbReference>
<dbReference type="Proteomes" id="UP000190102">
    <property type="component" value="Unassembled WGS sequence"/>
</dbReference>
<evidence type="ECO:0000313" key="6">
    <source>
        <dbReference type="Proteomes" id="UP000190102"/>
    </source>
</evidence>
<dbReference type="Gene3D" id="3.40.50.1450">
    <property type="entry name" value="HybD-like"/>
    <property type="match status" value="1"/>
</dbReference>
<evidence type="ECO:0000256" key="3">
    <source>
        <dbReference type="ARBA" id="ARBA00022750"/>
    </source>
</evidence>
<keyword evidence="4" id="KW-0378">Hydrolase</keyword>
<sequence length="176" mass="18674">MQNNHLQPVTAAQALVVCIGNELVADDAVGYAVFTQLAEQGLPEAVRLEYCGVGGIALLELLTGQEELMIVVDAVQLGDPIGTVRLWSWDELPVLEGGSAISAHGIGLKDTLAIGQTLYPERMPERILLVGVEGRCFDQLGAAMTPDVAAAVPLAVAAICKELNLSFIPNRETCHE</sequence>
<comment type="similarity">
    <text evidence="1">Belongs to the peptidase A31 family.</text>
</comment>
<dbReference type="STRING" id="115783.SAMN02745119_02372"/>
<dbReference type="PANTHER" id="PTHR30302:SF1">
    <property type="entry name" value="HYDROGENASE 2 MATURATION PROTEASE"/>
    <property type="match status" value="1"/>
</dbReference>
<name>A0A1T4QES1_9BACT</name>
<reference evidence="6" key="1">
    <citation type="submission" date="2017-02" db="EMBL/GenBank/DDBJ databases">
        <authorList>
            <person name="Varghese N."/>
            <person name="Submissions S."/>
        </authorList>
    </citation>
    <scope>NUCLEOTIDE SEQUENCE [LARGE SCALE GENOMIC DNA]</scope>
    <source>
        <strain evidence="6">ATCC BAA-34</strain>
    </source>
</reference>
<accession>A0A1T4QES1</accession>
<evidence type="ECO:0000256" key="4">
    <source>
        <dbReference type="ARBA" id="ARBA00022801"/>
    </source>
</evidence>
<keyword evidence="2 5" id="KW-0645">Protease</keyword>
<dbReference type="GO" id="GO:0008047">
    <property type="term" value="F:enzyme activator activity"/>
    <property type="evidence" value="ECO:0007669"/>
    <property type="project" value="InterPro"/>
</dbReference>
<dbReference type="NCBIfam" id="TIGR00072">
    <property type="entry name" value="hydrog_prot"/>
    <property type="match status" value="1"/>
</dbReference>
<gene>
    <name evidence="5" type="ORF">SAMN02745119_02372</name>
</gene>
<dbReference type="OrthoDB" id="5432258at2"/>
<evidence type="ECO:0000256" key="2">
    <source>
        <dbReference type="ARBA" id="ARBA00022670"/>
    </source>
</evidence>
<dbReference type="AlphaFoldDB" id="A0A1T4QES1"/>